<proteinExistence type="predicted"/>
<evidence type="ECO:0000256" key="1">
    <source>
        <dbReference type="ARBA" id="ARBA00001974"/>
    </source>
</evidence>
<dbReference type="CDD" id="cd00322">
    <property type="entry name" value="FNR_like"/>
    <property type="match status" value="1"/>
</dbReference>
<dbReference type="Proteomes" id="UP000466307">
    <property type="component" value="Unassembled WGS sequence"/>
</dbReference>
<comment type="cofactor">
    <cofactor evidence="1">
        <name>FAD</name>
        <dbReference type="ChEBI" id="CHEBI:57692"/>
    </cofactor>
</comment>
<keyword evidence="2" id="KW-0812">Transmembrane</keyword>
<dbReference type="PANTHER" id="PTHR47354:SF5">
    <property type="entry name" value="PROTEIN RFBI"/>
    <property type="match status" value="1"/>
</dbReference>
<dbReference type="PRINTS" id="PR00410">
    <property type="entry name" value="PHEHYDRXLASE"/>
</dbReference>
<name>A0A7K3LTG1_9ACTN</name>
<sequence>MHRAVLGALVVLTVIALLVAAFDDEFAYRPGALLLSLVLSLVTSAVVSWVCAAVVRVPPGADSWAITALILFFLMPGVTDAASGWSMVIAAGTAALSKYVLAWRRRLVLNPAVVGALVTYALAYAGVEVAGAVVSSPVWWIAAEPLFWPMLIIGVLLVSVLREWWTVGIFVIATLATVGVLQLTEGGQDLQFVFVSAPTMFLAAIMLPEPLTSPSTRVHRAIYAIIVAVLANWQQVFEITDSYTLEFVPQIALGVGCVYAFVIRLITQRGVGRVTFDVEIDEIAAGTHRIRARSAQPVAFRPGQWATLSAPQWSAPLWHRTRRVFSFAAAPGENPAEFAFTVGGSEVSAFKRDLIHRGGRLLLDDIGGDFVAPRHPGAHPVVLIAGGIGITPFRAMVRQFTGDAGQRDLAWLTVIHVIREQERSVFDDDLIAVRAAGGRVEVVVADDGALPADLPFTRDGAHYYISGSPEFVHATSARARSADPAVRLRFWRLHTDSFLGY</sequence>
<dbReference type="EMBL" id="JAADZU010000048">
    <property type="protein sequence ID" value="NDK90837.1"/>
    <property type="molecule type" value="Genomic_DNA"/>
</dbReference>
<keyword evidence="2" id="KW-1133">Transmembrane helix</keyword>
<gene>
    <name evidence="3" type="ORF">GYA93_14780</name>
</gene>
<reference evidence="3 4" key="1">
    <citation type="submission" date="2020-01" db="EMBL/GenBank/DDBJ databases">
        <title>Investigation of new actinobacteria for the biodesulphurisation of diesel fuel.</title>
        <authorList>
            <person name="Athi Narayanan S.M."/>
        </authorList>
    </citation>
    <scope>NUCLEOTIDE SEQUENCE [LARGE SCALE GENOMIC DNA]</scope>
    <source>
        <strain evidence="3 4">213E</strain>
    </source>
</reference>
<dbReference type="RefSeq" id="WP_059039421.1">
    <property type="nucleotide sequence ID" value="NZ_JAADZU010000048.1"/>
</dbReference>
<dbReference type="InterPro" id="IPR050415">
    <property type="entry name" value="MRET"/>
</dbReference>
<organism evidence="3 4">
    <name type="scientific">Gordonia desulfuricans</name>
    <dbReference type="NCBI Taxonomy" id="89051"/>
    <lineage>
        <taxon>Bacteria</taxon>
        <taxon>Bacillati</taxon>
        <taxon>Actinomycetota</taxon>
        <taxon>Actinomycetes</taxon>
        <taxon>Mycobacteriales</taxon>
        <taxon>Gordoniaceae</taxon>
        <taxon>Gordonia</taxon>
    </lineage>
</organism>
<keyword evidence="4" id="KW-1185">Reference proteome</keyword>
<protein>
    <submittedName>
        <fullName evidence="3">Oxidoreductase</fullName>
    </submittedName>
</protein>
<feature type="transmembrane region" description="Helical" evidence="2">
    <location>
        <begin position="220"/>
        <end position="236"/>
    </location>
</feature>
<keyword evidence="2" id="KW-0472">Membrane</keyword>
<feature type="transmembrane region" description="Helical" evidence="2">
    <location>
        <begin position="248"/>
        <end position="266"/>
    </location>
</feature>
<dbReference type="Gene3D" id="2.40.30.10">
    <property type="entry name" value="Translation factors"/>
    <property type="match status" value="1"/>
</dbReference>
<evidence type="ECO:0000313" key="4">
    <source>
        <dbReference type="Proteomes" id="UP000466307"/>
    </source>
</evidence>
<feature type="transmembrane region" description="Helical" evidence="2">
    <location>
        <begin position="61"/>
        <end position="78"/>
    </location>
</feature>
<evidence type="ECO:0000313" key="3">
    <source>
        <dbReference type="EMBL" id="NDK90837.1"/>
    </source>
</evidence>
<accession>A0A7K3LTG1</accession>
<dbReference type="InterPro" id="IPR017938">
    <property type="entry name" value="Riboflavin_synthase-like_b-brl"/>
</dbReference>
<feature type="transmembrane region" description="Helical" evidence="2">
    <location>
        <begin position="108"/>
        <end position="127"/>
    </location>
</feature>
<feature type="transmembrane region" description="Helical" evidence="2">
    <location>
        <begin position="31"/>
        <end position="54"/>
    </location>
</feature>
<dbReference type="AlphaFoldDB" id="A0A7K3LTG1"/>
<dbReference type="Gene3D" id="3.40.50.80">
    <property type="entry name" value="Nucleotide-binding domain of ferredoxin-NADP reductase (FNR) module"/>
    <property type="match status" value="1"/>
</dbReference>
<dbReference type="SUPFAM" id="SSF52343">
    <property type="entry name" value="Ferredoxin reductase-like, C-terminal NADP-linked domain"/>
    <property type="match status" value="1"/>
</dbReference>
<dbReference type="InterPro" id="IPR039261">
    <property type="entry name" value="FNR_nucleotide-bd"/>
</dbReference>
<feature type="transmembrane region" description="Helical" evidence="2">
    <location>
        <begin position="139"/>
        <end position="158"/>
    </location>
</feature>
<feature type="transmembrane region" description="Helical" evidence="2">
    <location>
        <begin position="190"/>
        <end position="208"/>
    </location>
</feature>
<evidence type="ECO:0000256" key="2">
    <source>
        <dbReference type="SAM" id="Phobius"/>
    </source>
</evidence>
<comment type="caution">
    <text evidence="3">The sequence shown here is derived from an EMBL/GenBank/DDBJ whole genome shotgun (WGS) entry which is preliminary data.</text>
</comment>
<dbReference type="SUPFAM" id="SSF63380">
    <property type="entry name" value="Riboflavin synthase domain-like"/>
    <property type="match status" value="1"/>
</dbReference>
<feature type="transmembrane region" description="Helical" evidence="2">
    <location>
        <begin position="165"/>
        <end position="184"/>
    </location>
</feature>
<dbReference type="GO" id="GO:0016491">
    <property type="term" value="F:oxidoreductase activity"/>
    <property type="evidence" value="ECO:0007669"/>
    <property type="project" value="TreeGrafter"/>
</dbReference>
<dbReference type="PANTHER" id="PTHR47354">
    <property type="entry name" value="NADH OXIDOREDUCTASE HCR"/>
    <property type="match status" value="1"/>
</dbReference>